<accession>A0A166DRN9</accession>
<evidence type="ECO:0000313" key="3">
    <source>
        <dbReference type="Proteomes" id="UP000076798"/>
    </source>
</evidence>
<organism evidence="2 3">
    <name type="scientific">Sistotremastrum suecicum HHB10207 ss-3</name>
    <dbReference type="NCBI Taxonomy" id="1314776"/>
    <lineage>
        <taxon>Eukaryota</taxon>
        <taxon>Fungi</taxon>
        <taxon>Dikarya</taxon>
        <taxon>Basidiomycota</taxon>
        <taxon>Agaricomycotina</taxon>
        <taxon>Agaricomycetes</taxon>
        <taxon>Sistotremastrales</taxon>
        <taxon>Sistotremastraceae</taxon>
        <taxon>Sistotremastrum</taxon>
    </lineage>
</organism>
<name>A0A166DRN9_9AGAM</name>
<keyword evidence="3" id="KW-1185">Reference proteome</keyword>
<dbReference type="EMBL" id="KV428056">
    <property type="protein sequence ID" value="KZT38821.1"/>
    <property type="molecule type" value="Genomic_DNA"/>
</dbReference>
<reference evidence="2 3" key="1">
    <citation type="journal article" date="2016" name="Mol. Biol. Evol.">
        <title>Comparative Genomics of Early-Diverging Mushroom-Forming Fungi Provides Insights into the Origins of Lignocellulose Decay Capabilities.</title>
        <authorList>
            <person name="Nagy L.G."/>
            <person name="Riley R."/>
            <person name="Tritt A."/>
            <person name="Adam C."/>
            <person name="Daum C."/>
            <person name="Floudas D."/>
            <person name="Sun H."/>
            <person name="Yadav J.S."/>
            <person name="Pangilinan J."/>
            <person name="Larsson K.H."/>
            <person name="Matsuura K."/>
            <person name="Barry K."/>
            <person name="Labutti K."/>
            <person name="Kuo R."/>
            <person name="Ohm R.A."/>
            <person name="Bhattacharya S.S."/>
            <person name="Shirouzu T."/>
            <person name="Yoshinaga Y."/>
            <person name="Martin F.M."/>
            <person name="Grigoriev I.V."/>
            <person name="Hibbett D.S."/>
        </authorList>
    </citation>
    <scope>NUCLEOTIDE SEQUENCE [LARGE SCALE GENOMIC DNA]</scope>
    <source>
        <strain evidence="2 3">HHB10207 ss-3</strain>
    </source>
</reference>
<sequence>MSGSQDDPNVVLAPGAMYHHHQLVIVEDVYTPVDSRGQVIGIATRRNRTSASTRLHIVPPSPHQNDFAQRGRYQQATQPTFNSMESALSNTTSAHSWTSAGVAPDPVNSIPRTTYTHEPTINNSITPRYPTLPPIMNGSHEEAAREDVPFASRHLPGMPPTNPGSSRYLPDHDPRTRHITKPYNTGNSNFSGHSDYTGSENPLSGSSQQRRSSASQVSTSNVRNEPYPLRSRGVKVEEDDDEDAEYEIDPDYEG</sequence>
<evidence type="ECO:0000313" key="2">
    <source>
        <dbReference type="EMBL" id="KZT38821.1"/>
    </source>
</evidence>
<proteinExistence type="predicted"/>
<dbReference type="Proteomes" id="UP000076798">
    <property type="component" value="Unassembled WGS sequence"/>
</dbReference>
<feature type="compositionally biased region" description="Polar residues" evidence="1">
    <location>
        <begin position="182"/>
        <end position="203"/>
    </location>
</feature>
<evidence type="ECO:0000256" key="1">
    <source>
        <dbReference type="SAM" id="MobiDB-lite"/>
    </source>
</evidence>
<feature type="region of interest" description="Disordered" evidence="1">
    <location>
        <begin position="151"/>
        <end position="254"/>
    </location>
</feature>
<dbReference type="AlphaFoldDB" id="A0A166DRN9"/>
<feature type="compositionally biased region" description="Low complexity" evidence="1">
    <location>
        <begin position="204"/>
        <end position="223"/>
    </location>
</feature>
<feature type="compositionally biased region" description="Acidic residues" evidence="1">
    <location>
        <begin position="237"/>
        <end position="254"/>
    </location>
</feature>
<gene>
    <name evidence="2" type="ORF">SISSUDRAFT_1033086</name>
</gene>
<protein>
    <submittedName>
        <fullName evidence="2">Uncharacterized protein</fullName>
    </submittedName>
</protein>